<organism evidence="2 3">
    <name type="scientific">Streptosporangium longisporum</name>
    <dbReference type="NCBI Taxonomy" id="46187"/>
    <lineage>
        <taxon>Bacteria</taxon>
        <taxon>Bacillati</taxon>
        <taxon>Actinomycetota</taxon>
        <taxon>Actinomycetes</taxon>
        <taxon>Streptosporangiales</taxon>
        <taxon>Streptosporangiaceae</taxon>
        <taxon>Streptosporangium</taxon>
    </lineage>
</organism>
<evidence type="ECO:0000313" key="3">
    <source>
        <dbReference type="Proteomes" id="UP001499930"/>
    </source>
</evidence>
<evidence type="ECO:0000256" key="1">
    <source>
        <dbReference type="SAM" id="MobiDB-lite"/>
    </source>
</evidence>
<proteinExistence type="predicted"/>
<keyword evidence="3" id="KW-1185">Reference proteome</keyword>
<comment type="caution">
    <text evidence="2">The sequence shown here is derived from an EMBL/GenBank/DDBJ whole genome shotgun (WGS) entry which is preliminary data.</text>
</comment>
<protein>
    <submittedName>
        <fullName evidence="2">Uncharacterized protein</fullName>
    </submittedName>
</protein>
<feature type="region of interest" description="Disordered" evidence="1">
    <location>
        <begin position="54"/>
        <end position="93"/>
    </location>
</feature>
<evidence type="ECO:0000313" key="2">
    <source>
        <dbReference type="EMBL" id="GAA3011550.1"/>
    </source>
</evidence>
<reference evidence="3" key="1">
    <citation type="journal article" date="2019" name="Int. J. Syst. Evol. Microbiol.">
        <title>The Global Catalogue of Microorganisms (GCM) 10K type strain sequencing project: providing services to taxonomists for standard genome sequencing and annotation.</title>
        <authorList>
            <consortium name="The Broad Institute Genomics Platform"/>
            <consortium name="The Broad Institute Genome Sequencing Center for Infectious Disease"/>
            <person name="Wu L."/>
            <person name="Ma J."/>
        </authorList>
    </citation>
    <scope>NUCLEOTIDE SEQUENCE [LARGE SCALE GENOMIC DNA]</scope>
    <source>
        <strain evidence="3">JCM 3106</strain>
    </source>
</reference>
<feature type="compositionally biased region" description="Pro residues" evidence="1">
    <location>
        <begin position="75"/>
        <end position="93"/>
    </location>
</feature>
<accession>A0ABN3Y6D3</accession>
<dbReference type="Proteomes" id="UP001499930">
    <property type="component" value="Unassembled WGS sequence"/>
</dbReference>
<name>A0ABN3Y6D3_9ACTN</name>
<feature type="region of interest" description="Disordered" evidence="1">
    <location>
        <begin position="1"/>
        <end position="37"/>
    </location>
</feature>
<dbReference type="EMBL" id="BAAAWD010000009">
    <property type="protein sequence ID" value="GAA3011550.1"/>
    <property type="molecule type" value="Genomic_DNA"/>
</dbReference>
<sequence length="93" mass="9459">MTDPALRRRAAGHVPHGHGTAAPHHRPPGRTGPGALRTWRVRPWPRGVPGVPGVPIASGALVAPCPEPSGAGGRPPLPPPGVPPFPDGPPKES</sequence>
<gene>
    <name evidence="2" type="ORF">GCM10017559_37860</name>
</gene>